<dbReference type="SUPFAM" id="SSF144232">
    <property type="entry name" value="HIT/MYND zinc finger-like"/>
    <property type="match status" value="1"/>
</dbReference>
<accession>A0A067SPD3</accession>
<reference evidence="7" key="1">
    <citation type="journal article" date="2014" name="Proc. Natl. Acad. Sci. U.S.A.">
        <title>Extensive sampling of basidiomycete genomes demonstrates inadequacy of the white-rot/brown-rot paradigm for wood decay fungi.</title>
        <authorList>
            <person name="Riley R."/>
            <person name="Salamov A.A."/>
            <person name="Brown D.W."/>
            <person name="Nagy L.G."/>
            <person name="Floudas D."/>
            <person name="Held B.W."/>
            <person name="Levasseur A."/>
            <person name="Lombard V."/>
            <person name="Morin E."/>
            <person name="Otillar R."/>
            <person name="Lindquist E.A."/>
            <person name="Sun H."/>
            <person name="LaButti K.M."/>
            <person name="Schmutz J."/>
            <person name="Jabbour D."/>
            <person name="Luo H."/>
            <person name="Baker S.E."/>
            <person name="Pisabarro A.G."/>
            <person name="Walton J.D."/>
            <person name="Blanchette R.A."/>
            <person name="Henrissat B."/>
            <person name="Martin F."/>
            <person name="Cullen D."/>
            <person name="Hibbett D.S."/>
            <person name="Grigoriev I.V."/>
        </authorList>
    </citation>
    <scope>NUCLEOTIDE SEQUENCE [LARGE SCALE GENOMIC DNA]</scope>
    <source>
        <strain evidence="7">CBS 339.88</strain>
    </source>
</reference>
<organism evidence="6 7">
    <name type="scientific">Galerina marginata (strain CBS 339.88)</name>
    <dbReference type="NCBI Taxonomy" id="685588"/>
    <lineage>
        <taxon>Eukaryota</taxon>
        <taxon>Fungi</taxon>
        <taxon>Dikarya</taxon>
        <taxon>Basidiomycota</taxon>
        <taxon>Agaricomycotina</taxon>
        <taxon>Agaricomycetes</taxon>
        <taxon>Agaricomycetidae</taxon>
        <taxon>Agaricales</taxon>
        <taxon>Agaricineae</taxon>
        <taxon>Strophariaceae</taxon>
        <taxon>Galerina</taxon>
    </lineage>
</organism>
<dbReference type="EMBL" id="KL142391">
    <property type="protein sequence ID" value="KDR71887.1"/>
    <property type="molecule type" value="Genomic_DNA"/>
</dbReference>
<keyword evidence="7" id="KW-1185">Reference proteome</keyword>
<proteinExistence type="predicted"/>
<evidence type="ECO:0000256" key="1">
    <source>
        <dbReference type="ARBA" id="ARBA00022723"/>
    </source>
</evidence>
<keyword evidence="1" id="KW-0479">Metal-binding</keyword>
<gene>
    <name evidence="6" type="ORF">GALMADRAFT_783974</name>
</gene>
<evidence type="ECO:0000313" key="7">
    <source>
        <dbReference type="Proteomes" id="UP000027222"/>
    </source>
</evidence>
<name>A0A067SPD3_GALM3</name>
<keyword evidence="2 4" id="KW-0863">Zinc-finger</keyword>
<evidence type="ECO:0000256" key="2">
    <source>
        <dbReference type="ARBA" id="ARBA00022771"/>
    </source>
</evidence>
<sequence length="497" mass="55494">MACIQTQKSAPDLLSLLNTACCAAVIYLCPGDGMVDLMADTPGFLALLAKIWAVECDAPPITNHEVTADFLPASLALFSFTDTSKPKWFDAVHDALGKDPKETGRITLETLRKRAEQLELVFGALIADLHILHVNLHWNLSGTDTPFGLRDHLFSLEGRQIVKSVMERLLAYRGENTRQASICLAFCIKYFMISLQKESGRAWAYRMYDAPILEAIIQASIWPTDEDAYLALALNEITPYILFRSVLYRAEKAVDTVADLGLEAQMDKDGPVYQILQRYKKLLNARLEVADGRSIGTKVCENAKCGRIAKSNQLLRCGGCKKVHYCNKECQKQSWREGGHRTMCGMLKEGPAGIEFDNEPGEYRLTPEDYKFFRKLVHIDVNRFSSDFLKLKAKLGLSKPDTKMSIVAFVLDYSQGSEVQIRLEPDPLGTALAWWGSENGTRVESVAAMVKRVEQDGPSFGTIVRAILPFGMKPLPVTLMIRLNEAKLHCHFSSAFS</sequence>
<evidence type="ECO:0000256" key="3">
    <source>
        <dbReference type="ARBA" id="ARBA00022833"/>
    </source>
</evidence>
<dbReference type="OrthoDB" id="3031701at2759"/>
<evidence type="ECO:0000256" key="4">
    <source>
        <dbReference type="PROSITE-ProRule" id="PRU00134"/>
    </source>
</evidence>
<dbReference type="InterPro" id="IPR002893">
    <property type="entry name" value="Znf_MYND"/>
</dbReference>
<dbReference type="STRING" id="685588.A0A067SPD3"/>
<evidence type="ECO:0000313" key="6">
    <source>
        <dbReference type="EMBL" id="KDR71887.1"/>
    </source>
</evidence>
<feature type="domain" description="MYND-type" evidence="5">
    <location>
        <begin position="302"/>
        <end position="344"/>
    </location>
</feature>
<dbReference type="AlphaFoldDB" id="A0A067SPD3"/>
<dbReference type="Gene3D" id="6.10.140.2220">
    <property type="match status" value="1"/>
</dbReference>
<dbReference type="PROSITE" id="PS50865">
    <property type="entry name" value="ZF_MYND_2"/>
    <property type="match status" value="1"/>
</dbReference>
<dbReference type="HOGENOM" id="CLU_027660_0_0_1"/>
<keyword evidence="3" id="KW-0862">Zinc</keyword>
<dbReference type="Pfam" id="PF01753">
    <property type="entry name" value="zf-MYND"/>
    <property type="match status" value="1"/>
</dbReference>
<evidence type="ECO:0000259" key="5">
    <source>
        <dbReference type="PROSITE" id="PS50865"/>
    </source>
</evidence>
<dbReference type="Proteomes" id="UP000027222">
    <property type="component" value="Unassembled WGS sequence"/>
</dbReference>
<dbReference type="GO" id="GO:0008270">
    <property type="term" value="F:zinc ion binding"/>
    <property type="evidence" value="ECO:0007669"/>
    <property type="project" value="UniProtKB-KW"/>
</dbReference>
<protein>
    <recommendedName>
        <fullName evidence="5">MYND-type domain-containing protein</fullName>
    </recommendedName>
</protein>